<dbReference type="Proteomes" id="UP001589693">
    <property type="component" value="Unassembled WGS sequence"/>
</dbReference>
<keyword evidence="3" id="KW-1185">Reference proteome</keyword>
<protein>
    <submittedName>
        <fullName evidence="2">SMI1/KNR4 family protein</fullName>
    </submittedName>
</protein>
<evidence type="ECO:0000313" key="2">
    <source>
        <dbReference type="EMBL" id="MFB9908954.1"/>
    </source>
</evidence>
<comment type="caution">
    <text evidence="2">The sequence shown here is derived from an EMBL/GenBank/DDBJ whole genome shotgun (WGS) entry which is preliminary data.</text>
</comment>
<gene>
    <name evidence="2" type="ORF">ACFFQA_33870</name>
</gene>
<organism evidence="2 3">
    <name type="scientific">Allokutzneria oryzae</name>
    <dbReference type="NCBI Taxonomy" id="1378989"/>
    <lineage>
        <taxon>Bacteria</taxon>
        <taxon>Bacillati</taxon>
        <taxon>Actinomycetota</taxon>
        <taxon>Actinomycetes</taxon>
        <taxon>Pseudonocardiales</taxon>
        <taxon>Pseudonocardiaceae</taxon>
        <taxon>Allokutzneria</taxon>
    </lineage>
</organism>
<dbReference type="RefSeq" id="WP_377861171.1">
    <property type="nucleotide sequence ID" value="NZ_JBHLZU010000032.1"/>
</dbReference>
<evidence type="ECO:0000313" key="3">
    <source>
        <dbReference type="Proteomes" id="UP001589693"/>
    </source>
</evidence>
<name>A0ABV6AAL4_9PSEU</name>
<dbReference type="InterPro" id="IPR018958">
    <property type="entry name" value="Knr4/Smi1-like_dom"/>
</dbReference>
<feature type="domain" description="Knr4/Smi1-like" evidence="1">
    <location>
        <begin position="49"/>
        <end position="155"/>
    </location>
</feature>
<accession>A0ABV6AAL4</accession>
<reference evidence="2 3" key="1">
    <citation type="submission" date="2024-09" db="EMBL/GenBank/DDBJ databases">
        <authorList>
            <person name="Sun Q."/>
            <person name="Mori K."/>
        </authorList>
    </citation>
    <scope>NUCLEOTIDE SEQUENCE [LARGE SCALE GENOMIC DNA]</scope>
    <source>
        <strain evidence="2 3">TBRC 7907</strain>
    </source>
</reference>
<evidence type="ECO:0000259" key="1">
    <source>
        <dbReference type="Pfam" id="PF09346"/>
    </source>
</evidence>
<dbReference type="Pfam" id="PF09346">
    <property type="entry name" value="SMI1_KNR4"/>
    <property type="match status" value="1"/>
</dbReference>
<dbReference type="EMBL" id="JBHLZU010000032">
    <property type="protein sequence ID" value="MFB9908954.1"/>
    <property type="molecule type" value="Genomic_DNA"/>
</dbReference>
<sequence>MGDSDRTAVIDRIHSTFQDVLARGLRPEAVAGATDSEIDGMAAAQGAPAVPAAVREVFRLIGDRKGPFLGGGGFFGVHGLREHAKEMALEFFDEVKAQPAEFGDPEQMLVLLYHGGYLVCVVDGADLDDPNPPVWLLEEDGELRRRWPTVADWFSGICGEVASLAERLAETRAQGQPDLDWADYFR</sequence>
<proteinExistence type="predicted"/>